<evidence type="ECO:0000256" key="1">
    <source>
        <dbReference type="SAM" id="MobiDB-lite"/>
    </source>
</evidence>
<dbReference type="Proteomes" id="UP000034835">
    <property type="component" value="Unassembled WGS sequence"/>
</dbReference>
<dbReference type="AlphaFoldDB" id="A0A0G1MKH5"/>
<organism evidence="2 3">
    <name type="scientific">Candidatus Collierbacteria bacterium GW2011_GWB1_44_6</name>
    <dbReference type="NCBI Taxonomy" id="1618384"/>
    <lineage>
        <taxon>Bacteria</taxon>
        <taxon>Candidatus Collieribacteriota</taxon>
    </lineage>
</organism>
<evidence type="ECO:0000313" key="2">
    <source>
        <dbReference type="EMBL" id="KKT72514.1"/>
    </source>
</evidence>
<gene>
    <name evidence="2" type="ORF">UW68_C0035G0004</name>
</gene>
<proteinExistence type="predicted"/>
<feature type="region of interest" description="Disordered" evidence="1">
    <location>
        <begin position="27"/>
        <end position="83"/>
    </location>
</feature>
<sequence>MSENFGTEIALGISGVYDGSVGSMIGNQISNSGPFGGQEKYGHEQEVDSGANDNNPSPQKPESSAKGEKEGVTEDSSERRILKDIRVEEGGSVTGYVTYWSIKADETGKYWLPLSIDVGEKAKGTMITRIEVVNDGEGTLICRVDKESWDRDRKGYDPMALASEWKLPESLPVKFV</sequence>
<reference evidence="2 3" key="1">
    <citation type="journal article" date="2015" name="Nature">
        <title>rRNA introns, odd ribosomes, and small enigmatic genomes across a large radiation of phyla.</title>
        <authorList>
            <person name="Brown C.T."/>
            <person name="Hug L.A."/>
            <person name="Thomas B.C."/>
            <person name="Sharon I."/>
            <person name="Castelle C.J."/>
            <person name="Singh A."/>
            <person name="Wilkins M.J."/>
            <person name="Williams K.H."/>
            <person name="Banfield J.F."/>
        </authorList>
    </citation>
    <scope>NUCLEOTIDE SEQUENCE [LARGE SCALE GENOMIC DNA]</scope>
</reference>
<evidence type="ECO:0000313" key="3">
    <source>
        <dbReference type="Proteomes" id="UP000034835"/>
    </source>
</evidence>
<protein>
    <submittedName>
        <fullName evidence="2">Uncharacterized protein</fullName>
    </submittedName>
</protein>
<dbReference type="STRING" id="1618384.UW68_C0035G0004"/>
<dbReference type="EMBL" id="LCJG01000035">
    <property type="protein sequence ID" value="KKT72514.1"/>
    <property type="molecule type" value="Genomic_DNA"/>
</dbReference>
<feature type="compositionally biased region" description="Polar residues" evidence="1">
    <location>
        <begin position="51"/>
        <end position="62"/>
    </location>
</feature>
<feature type="compositionally biased region" description="Basic and acidic residues" evidence="1">
    <location>
        <begin position="63"/>
        <end position="83"/>
    </location>
</feature>
<accession>A0A0G1MKH5</accession>
<comment type="caution">
    <text evidence="2">The sequence shown here is derived from an EMBL/GenBank/DDBJ whole genome shotgun (WGS) entry which is preliminary data.</text>
</comment>
<name>A0A0G1MKH5_9BACT</name>